<accession>T0K343</accession>
<dbReference type="Proteomes" id="UP000015530">
    <property type="component" value="Unassembled WGS sequence"/>
</dbReference>
<sequence length="14" mass="1486">MPEVHVLLLGPPSP</sequence>
<evidence type="ECO:0000313" key="1">
    <source>
        <dbReference type="EMBL" id="EQB47178.1"/>
    </source>
</evidence>
<protein>
    <submittedName>
        <fullName evidence="1">Uncharacterized protein</fullName>
    </submittedName>
</protein>
<reference evidence="2" key="1">
    <citation type="journal article" date="2013" name="Mol. Plant Microbe Interact.">
        <title>Global aspects of pacC regulation of pathogenicity genes in Colletotrichum gloeosporioides as revealed by transcriptome analysis.</title>
        <authorList>
            <person name="Alkan N."/>
            <person name="Meng X."/>
            <person name="Friedlander G."/>
            <person name="Reuveni E."/>
            <person name="Sukno S."/>
            <person name="Sherman A."/>
            <person name="Thon M."/>
            <person name="Fluhr R."/>
            <person name="Prusky D."/>
        </authorList>
    </citation>
    <scope>NUCLEOTIDE SEQUENCE [LARGE SCALE GENOMIC DNA]</scope>
    <source>
        <strain evidence="2">Cg-14</strain>
    </source>
</reference>
<dbReference type="HOGENOM" id="CLU_3435046_0_0_1"/>
<evidence type="ECO:0000313" key="2">
    <source>
        <dbReference type="Proteomes" id="UP000015530"/>
    </source>
</evidence>
<proteinExistence type="predicted"/>
<organism evidence="1 2">
    <name type="scientific">Colletotrichum gloeosporioides (strain Cg-14)</name>
    <name type="common">Anthracnose fungus</name>
    <name type="synonym">Glomerella cingulata</name>
    <dbReference type="NCBI Taxonomy" id="1237896"/>
    <lineage>
        <taxon>Eukaryota</taxon>
        <taxon>Fungi</taxon>
        <taxon>Dikarya</taxon>
        <taxon>Ascomycota</taxon>
        <taxon>Pezizomycotina</taxon>
        <taxon>Sordariomycetes</taxon>
        <taxon>Hypocreomycetidae</taxon>
        <taxon>Glomerellales</taxon>
        <taxon>Glomerellaceae</taxon>
        <taxon>Colletotrichum</taxon>
        <taxon>Colletotrichum gloeosporioides species complex</taxon>
    </lineage>
</organism>
<gene>
    <name evidence="1" type="ORF">CGLO_13705</name>
</gene>
<name>T0K343_COLGC</name>
<comment type="caution">
    <text evidence="1">The sequence shown here is derived from an EMBL/GenBank/DDBJ whole genome shotgun (WGS) entry which is preliminary data.</text>
</comment>
<dbReference type="EMBL" id="AMYD01003070">
    <property type="protein sequence ID" value="EQB47178.1"/>
    <property type="molecule type" value="Genomic_DNA"/>
</dbReference>